<evidence type="ECO:0000313" key="4">
    <source>
        <dbReference type="Proteomes" id="UP000325315"/>
    </source>
</evidence>
<gene>
    <name evidence="3" type="ORF">EPI10_014895</name>
</gene>
<dbReference type="PANTHER" id="PTHR34961">
    <property type="entry name" value="TRANSMEMBRANE PROTEIN"/>
    <property type="match status" value="1"/>
</dbReference>
<keyword evidence="2" id="KW-0732">Signal</keyword>
<evidence type="ECO:0000313" key="3">
    <source>
        <dbReference type="EMBL" id="KAA3469063.1"/>
    </source>
</evidence>
<dbReference type="OrthoDB" id="1911637at2759"/>
<name>A0A5B6VJ17_9ROSI</name>
<accession>A0A5B6VJ17</accession>
<comment type="caution">
    <text evidence="3">The sequence shown here is derived from an EMBL/GenBank/DDBJ whole genome shotgun (WGS) entry which is preliminary data.</text>
</comment>
<feature type="chain" id="PRO_5023084089" evidence="2">
    <location>
        <begin position="20"/>
        <end position="182"/>
    </location>
</feature>
<dbReference type="InterPro" id="IPR053313">
    <property type="entry name" value="RGF"/>
</dbReference>
<sequence>MSSLAIFFLLYLSLHACNAHRLGFSAEENGNHVDFLASKDANKLKGHKLEMRPSISKKLQTPELQEVRSHGRRIIGAKTMMQTISDSFLAKEAVQNAISGYGIVSSSRIDLQSKEAVEHVRTEHRNQMGWKRVRARSMLGNSDAGADEALDSKEKDNVGDIDVMDYAQPHRKPPIHNEKLKN</sequence>
<dbReference type="PANTHER" id="PTHR34961:SF7">
    <property type="entry name" value="TRANSMEMBRANE PROTEIN"/>
    <property type="match status" value="1"/>
</dbReference>
<protein>
    <submittedName>
        <fullName evidence="3">Root meristem growth factor 6-like protein</fullName>
    </submittedName>
</protein>
<evidence type="ECO:0000256" key="1">
    <source>
        <dbReference type="SAM" id="MobiDB-lite"/>
    </source>
</evidence>
<dbReference type="Proteomes" id="UP000325315">
    <property type="component" value="Unassembled WGS sequence"/>
</dbReference>
<feature type="region of interest" description="Disordered" evidence="1">
    <location>
        <begin position="143"/>
        <end position="182"/>
    </location>
</feature>
<dbReference type="AlphaFoldDB" id="A0A5B6VJ17"/>
<keyword evidence="4" id="KW-1185">Reference proteome</keyword>
<feature type="signal peptide" evidence="2">
    <location>
        <begin position="1"/>
        <end position="19"/>
    </location>
</feature>
<organism evidence="3 4">
    <name type="scientific">Gossypium australe</name>
    <dbReference type="NCBI Taxonomy" id="47621"/>
    <lineage>
        <taxon>Eukaryota</taxon>
        <taxon>Viridiplantae</taxon>
        <taxon>Streptophyta</taxon>
        <taxon>Embryophyta</taxon>
        <taxon>Tracheophyta</taxon>
        <taxon>Spermatophyta</taxon>
        <taxon>Magnoliopsida</taxon>
        <taxon>eudicotyledons</taxon>
        <taxon>Gunneridae</taxon>
        <taxon>Pentapetalae</taxon>
        <taxon>rosids</taxon>
        <taxon>malvids</taxon>
        <taxon>Malvales</taxon>
        <taxon>Malvaceae</taxon>
        <taxon>Malvoideae</taxon>
        <taxon>Gossypium</taxon>
    </lineage>
</organism>
<evidence type="ECO:0000256" key="2">
    <source>
        <dbReference type="SAM" id="SignalP"/>
    </source>
</evidence>
<reference evidence="4" key="1">
    <citation type="journal article" date="2019" name="Plant Biotechnol. J.">
        <title>Genome sequencing of the Australian wild diploid species Gossypium australe highlights disease resistance and delayed gland morphogenesis.</title>
        <authorList>
            <person name="Cai Y."/>
            <person name="Cai X."/>
            <person name="Wang Q."/>
            <person name="Wang P."/>
            <person name="Zhang Y."/>
            <person name="Cai C."/>
            <person name="Xu Y."/>
            <person name="Wang K."/>
            <person name="Zhou Z."/>
            <person name="Wang C."/>
            <person name="Geng S."/>
            <person name="Li B."/>
            <person name="Dong Q."/>
            <person name="Hou Y."/>
            <person name="Wang H."/>
            <person name="Ai P."/>
            <person name="Liu Z."/>
            <person name="Yi F."/>
            <person name="Sun M."/>
            <person name="An G."/>
            <person name="Cheng J."/>
            <person name="Zhang Y."/>
            <person name="Shi Q."/>
            <person name="Xie Y."/>
            <person name="Shi X."/>
            <person name="Chang Y."/>
            <person name="Huang F."/>
            <person name="Chen Y."/>
            <person name="Hong S."/>
            <person name="Mi L."/>
            <person name="Sun Q."/>
            <person name="Zhang L."/>
            <person name="Zhou B."/>
            <person name="Peng R."/>
            <person name="Zhang X."/>
            <person name="Liu F."/>
        </authorList>
    </citation>
    <scope>NUCLEOTIDE SEQUENCE [LARGE SCALE GENOMIC DNA]</scope>
    <source>
        <strain evidence="4">cv. PA1801</strain>
    </source>
</reference>
<proteinExistence type="predicted"/>
<dbReference type="EMBL" id="SMMG02000006">
    <property type="protein sequence ID" value="KAA3469063.1"/>
    <property type="molecule type" value="Genomic_DNA"/>
</dbReference>